<evidence type="ECO:0000256" key="1">
    <source>
        <dbReference type="SAM" id="Phobius"/>
    </source>
</evidence>
<dbReference type="EMBL" id="STGU01000021">
    <property type="protein sequence ID" value="THV31188.1"/>
    <property type="molecule type" value="Genomic_DNA"/>
</dbReference>
<accession>A0A4S8PKB8</accession>
<proteinExistence type="predicted"/>
<name>A0A4S8PKB8_9HYPH</name>
<dbReference type="Proteomes" id="UP000307378">
    <property type="component" value="Unassembled WGS sequence"/>
</dbReference>
<reference evidence="2 3" key="1">
    <citation type="submission" date="2019-04" db="EMBL/GenBank/DDBJ databases">
        <title>genome sequence of strain W3.</title>
        <authorList>
            <person name="Gao J."/>
            <person name="Sun J."/>
        </authorList>
    </citation>
    <scope>NUCLEOTIDE SEQUENCE [LARGE SCALE GENOMIC DNA]</scope>
    <source>
        <strain evidence="2 3">W3</strain>
    </source>
</reference>
<keyword evidence="1" id="KW-0472">Membrane</keyword>
<feature type="transmembrane region" description="Helical" evidence="1">
    <location>
        <begin position="44"/>
        <end position="65"/>
    </location>
</feature>
<keyword evidence="1" id="KW-1133">Transmembrane helix</keyword>
<evidence type="ECO:0000313" key="3">
    <source>
        <dbReference type="Proteomes" id="UP000307378"/>
    </source>
</evidence>
<comment type="caution">
    <text evidence="2">The sequence shown here is derived from an EMBL/GenBank/DDBJ whole genome shotgun (WGS) entry which is preliminary data.</text>
</comment>
<dbReference type="RefSeq" id="WP_136543226.1">
    <property type="nucleotide sequence ID" value="NZ_STGU01000021.1"/>
</dbReference>
<dbReference type="AlphaFoldDB" id="A0A4S8PKB8"/>
<protein>
    <submittedName>
        <fullName evidence="2">Uncharacterized protein</fullName>
    </submittedName>
</protein>
<sequence>MLLAILAGLAAYIVTNGLLGAVHGFLCGSSQAMSALLRFSPLAFPIRLACWALAAWAGWSAFTAVS</sequence>
<keyword evidence="1" id="KW-0812">Transmembrane</keyword>
<gene>
    <name evidence="2" type="ORF">FAA86_22220</name>
</gene>
<evidence type="ECO:0000313" key="2">
    <source>
        <dbReference type="EMBL" id="THV31188.1"/>
    </source>
</evidence>
<organism evidence="2 3">
    <name type="scientific">Rhizobium rosettiformans W3</name>
    <dbReference type="NCBI Taxonomy" id="538378"/>
    <lineage>
        <taxon>Bacteria</taxon>
        <taxon>Pseudomonadati</taxon>
        <taxon>Pseudomonadota</taxon>
        <taxon>Alphaproteobacteria</taxon>
        <taxon>Hyphomicrobiales</taxon>
        <taxon>Rhizobiaceae</taxon>
        <taxon>Rhizobium/Agrobacterium group</taxon>
        <taxon>Rhizobium</taxon>
    </lineage>
</organism>